<protein>
    <recommendedName>
        <fullName evidence="4 6">dTDP-4-dehydrorhamnose reductase</fullName>
        <ecNumber evidence="3 6">1.1.1.133</ecNumber>
    </recommendedName>
</protein>
<organism evidence="8 9">
    <name type="scientific">Candidatus Ghiorseimicrobium undicola</name>
    <dbReference type="NCBI Taxonomy" id="1974746"/>
    <lineage>
        <taxon>Bacteria</taxon>
        <taxon>Pseudomonadati</taxon>
        <taxon>Candidatus Omnitrophota</taxon>
        <taxon>Candidatus Ghiorseimicrobium</taxon>
    </lineage>
</organism>
<dbReference type="PANTHER" id="PTHR10491:SF4">
    <property type="entry name" value="METHIONINE ADENOSYLTRANSFERASE 2 SUBUNIT BETA"/>
    <property type="match status" value="1"/>
</dbReference>
<dbReference type="GO" id="GO:0008831">
    <property type="term" value="F:dTDP-4-dehydrorhamnose reductase activity"/>
    <property type="evidence" value="ECO:0007669"/>
    <property type="project" value="UniProtKB-EC"/>
</dbReference>
<comment type="pathway">
    <text evidence="1 6">Carbohydrate biosynthesis; dTDP-L-rhamnose biosynthesis.</text>
</comment>
<evidence type="ECO:0000256" key="3">
    <source>
        <dbReference type="ARBA" id="ARBA00012929"/>
    </source>
</evidence>
<comment type="caution">
    <text evidence="8">The sequence shown here is derived from an EMBL/GenBank/DDBJ whole genome shotgun (WGS) entry which is preliminary data.</text>
</comment>
<dbReference type="GO" id="GO:0019305">
    <property type="term" value="P:dTDP-rhamnose biosynthetic process"/>
    <property type="evidence" value="ECO:0007669"/>
    <property type="project" value="UniProtKB-UniPathway"/>
</dbReference>
<dbReference type="InterPro" id="IPR036291">
    <property type="entry name" value="NAD(P)-bd_dom_sf"/>
</dbReference>
<sequence length="325" mass="36804">MSKQKVIVTGSSGMLGRALCGVLDKDYQVFGIDLENRSGFKKFVKCDITKRNEVRKVFSAHHPDVVVHAAAFTDVDACESRRKKAKLINTGGTINLARIAGKMGSIFVFLSTDYVFDGRKKRPYLESDKPRPLNFYGRTKLLAENFIRRNLDKYFIIRTTWLYGKGGKNFINTVIKLSRDRRMIKIVDDQKGAPTNVMDLAESIGRLLEKAVARPQQYKGIYNITNSGSCSWYSMAKEIVKKMNLGVKTEPIKSKELKRPAKRPLNSVLNNNKFKRLVKKPMRNWKDALSAYLIELCAANGKNSGKHKRNIDHLNAITKAKVNKG</sequence>
<gene>
    <name evidence="8" type="primary">rfbD</name>
    <name evidence="8" type="ORF">COV72_03305</name>
</gene>
<accession>A0A2H0LYD8</accession>
<dbReference type="Pfam" id="PF04321">
    <property type="entry name" value="RmlD_sub_bind"/>
    <property type="match status" value="1"/>
</dbReference>
<evidence type="ECO:0000256" key="1">
    <source>
        <dbReference type="ARBA" id="ARBA00004781"/>
    </source>
</evidence>
<dbReference type="CDD" id="cd05254">
    <property type="entry name" value="dTDP_HR_like_SDR_e"/>
    <property type="match status" value="1"/>
</dbReference>
<dbReference type="Gene3D" id="3.90.25.10">
    <property type="entry name" value="UDP-galactose 4-epimerase, domain 1"/>
    <property type="match status" value="1"/>
</dbReference>
<evidence type="ECO:0000313" key="9">
    <source>
        <dbReference type="Proteomes" id="UP000229641"/>
    </source>
</evidence>
<dbReference type="EC" id="1.1.1.133" evidence="3 6"/>
<feature type="domain" description="RmlD-like substrate binding" evidence="7">
    <location>
        <begin position="5"/>
        <end position="295"/>
    </location>
</feature>
<dbReference type="NCBIfam" id="TIGR01214">
    <property type="entry name" value="rmlD"/>
    <property type="match status" value="1"/>
</dbReference>
<evidence type="ECO:0000256" key="6">
    <source>
        <dbReference type="RuleBase" id="RU364082"/>
    </source>
</evidence>
<dbReference type="Proteomes" id="UP000229641">
    <property type="component" value="Unassembled WGS sequence"/>
</dbReference>
<evidence type="ECO:0000256" key="5">
    <source>
        <dbReference type="ARBA" id="ARBA00048200"/>
    </source>
</evidence>
<evidence type="ECO:0000259" key="7">
    <source>
        <dbReference type="Pfam" id="PF04321"/>
    </source>
</evidence>
<dbReference type="SUPFAM" id="SSF51735">
    <property type="entry name" value="NAD(P)-binding Rossmann-fold domains"/>
    <property type="match status" value="1"/>
</dbReference>
<dbReference type="GO" id="GO:0005829">
    <property type="term" value="C:cytosol"/>
    <property type="evidence" value="ECO:0007669"/>
    <property type="project" value="TreeGrafter"/>
</dbReference>
<dbReference type="EMBL" id="PCWA01000045">
    <property type="protein sequence ID" value="PIQ89382.1"/>
    <property type="molecule type" value="Genomic_DNA"/>
</dbReference>
<proteinExistence type="inferred from homology"/>
<reference evidence="8 9" key="1">
    <citation type="submission" date="2017-09" db="EMBL/GenBank/DDBJ databases">
        <title>Depth-based differentiation of microbial function through sediment-hosted aquifers and enrichment of novel symbionts in the deep terrestrial subsurface.</title>
        <authorList>
            <person name="Probst A.J."/>
            <person name="Ladd B."/>
            <person name="Jarett J.K."/>
            <person name="Geller-Mcgrath D.E."/>
            <person name="Sieber C.M."/>
            <person name="Emerson J.B."/>
            <person name="Anantharaman K."/>
            <person name="Thomas B.C."/>
            <person name="Malmstrom R."/>
            <person name="Stieglmeier M."/>
            <person name="Klingl A."/>
            <person name="Woyke T."/>
            <person name="Ryan C.M."/>
            <person name="Banfield J.F."/>
        </authorList>
    </citation>
    <scope>NUCLEOTIDE SEQUENCE [LARGE SCALE GENOMIC DNA]</scope>
    <source>
        <strain evidence="8">CG11_big_fil_rev_8_21_14_0_20_42_13</strain>
    </source>
</reference>
<dbReference type="UniPathway" id="UPA00124"/>
<keyword evidence="6" id="KW-0521">NADP</keyword>
<evidence type="ECO:0000313" key="8">
    <source>
        <dbReference type="EMBL" id="PIQ89382.1"/>
    </source>
</evidence>
<name>A0A2H0LYD8_9BACT</name>
<comment type="similarity">
    <text evidence="2 6">Belongs to the dTDP-4-dehydrorhamnose reductase family.</text>
</comment>
<comment type="function">
    <text evidence="6">Catalyzes the reduction of dTDP-6-deoxy-L-lyxo-4-hexulose to yield dTDP-L-rhamnose.</text>
</comment>
<dbReference type="InterPro" id="IPR005913">
    <property type="entry name" value="dTDP_dehydrorham_reduct"/>
</dbReference>
<comment type="catalytic activity">
    <reaction evidence="5">
        <text>dTDP-beta-L-rhamnose + NADP(+) = dTDP-4-dehydro-beta-L-rhamnose + NADPH + H(+)</text>
        <dbReference type="Rhea" id="RHEA:21796"/>
        <dbReference type="ChEBI" id="CHEBI:15378"/>
        <dbReference type="ChEBI" id="CHEBI:57510"/>
        <dbReference type="ChEBI" id="CHEBI:57783"/>
        <dbReference type="ChEBI" id="CHEBI:58349"/>
        <dbReference type="ChEBI" id="CHEBI:62830"/>
        <dbReference type="EC" id="1.1.1.133"/>
    </reaction>
</comment>
<evidence type="ECO:0000256" key="2">
    <source>
        <dbReference type="ARBA" id="ARBA00010944"/>
    </source>
</evidence>
<keyword evidence="6" id="KW-0560">Oxidoreductase</keyword>
<dbReference type="InterPro" id="IPR029903">
    <property type="entry name" value="RmlD-like-bd"/>
</dbReference>
<dbReference type="Gene3D" id="3.40.50.720">
    <property type="entry name" value="NAD(P)-binding Rossmann-like Domain"/>
    <property type="match status" value="1"/>
</dbReference>
<dbReference type="PANTHER" id="PTHR10491">
    <property type="entry name" value="DTDP-4-DEHYDRORHAMNOSE REDUCTASE"/>
    <property type="match status" value="1"/>
</dbReference>
<dbReference type="AlphaFoldDB" id="A0A2H0LYD8"/>
<evidence type="ECO:0000256" key="4">
    <source>
        <dbReference type="ARBA" id="ARBA00017099"/>
    </source>
</evidence>